<evidence type="ECO:0000313" key="4">
    <source>
        <dbReference type="Proteomes" id="UP000307562"/>
    </source>
</evidence>
<dbReference type="EMBL" id="CP040637">
    <property type="protein sequence ID" value="QCW02489.1"/>
    <property type="molecule type" value="Genomic_DNA"/>
</dbReference>
<name>A0A4P9TD73_9EURY</name>
<evidence type="ECO:0000259" key="2">
    <source>
        <dbReference type="Pfam" id="PF14280"/>
    </source>
</evidence>
<gene>
    <name evidence="3" type="ORF">FGF80_04250</name>
</gene>
<dbReference type="Pfam" id="PF14280">
    <property type="entry name" value="DUF4365"/>
    <property type="match status" value="1"/>
</dbReference>
<dbReference type="InterPro" id="IPR025375">
    <property type="entry name" value="DUF4365"/>
</dbReference>
<proteinExistence type="predicted"/>
<feature type="domain" description="DUF4365" evidence="2">
    <location>
        <begin position="14"/>
        <end position="146"/>
    </location>
</feature>
<dbReference type="GeneID" id="96155156"/>
<dbReference type="AlphaFoldDB" id="A0A4P9TD73"/>
<dbReference type="Proteomes" id="UP000307562">
    <property type="component" value="Chromosome"/>
</dbReference>
<feature type="region of interest" description="Disordered" evidence="1">
    <location>
        <begin position="454"/>
        <end position="476"/>
    </location>
</feature>
<reference evidence="4" key="1">
    <citation type="submission" date="2019-05" db="EMBL/GenBank/DDBJ databases">
        <title>Complete Genome Sequence and Methylation Pattern of the Halophilic Archaeon Natrinema pallidum BOL6-1.</title>
        <authorList>
            <person name="DasSarma P."/>
            <person name="DasSarma B.P."/>
            <person name="DasSarma S.L."/>
            <person name="Martinez F.L."/>
            <person name="Guzman D."/>
            <person name="Roberts R.J."/>
            <person name="DasSarma S."/>
        </authorList>
    </citation>
    <scope>NUCLEOTIDE SEQUENCE [LARGE SCALE GENOMIC DNA]</scope>
    <source>
        <strain evidence="4">BOL6-1</strain>
    </source>
</reference>
<dbReference type="KEGG" id="npl:FGF80_04250"/>
<evidence type="ECO:0000256" key="1">
    <source>
        <dbReference type="SAM" id="MobiDB-lite"/>
    </source>
</evidence>
<evidence type="ECO:0000313" key="3">
    <source>
        <dbReference type="EMBL" id="QCW02489.1"/>
    </source>
</evidence>
<protein>
    <submittedName>
        <fullName evidence="3">DUF4365 domain-containing protein</fullName>
    </submittedName>
</protein>
<keyword evidence="4" id="KW-1185">Reference proteome</keyword>
<organism evidence="3 4">
    <name type="scientific">Natrinema pallidum</name>
    <dbReference type="NCBI Taxonomy" id="69527"/>
    <lineage>
        <taxon>Archaea</taxon>
        <taxon>Methanobacteriati</taxon>
        <taxon>Methanobacteriota</taxon>
        <taxon>Stenosarchaea group</taxon>
        <taxon>Halobacteria</taxon>
        <taxon>Halobacteriales</taxon>
        <taxon>Natrialbaceae</taxon>
        <taxon>Natrinema</taxon>
    </lineage>
</organism>
<accession>A0A4P9TD73</accession>
<dbReference type="RefSeq" id="WP_138652392.1">
    <property type="nucleotide sequence ID" value="NZ_CP040637.1"/>
</dbReference>
<sequence length="616" mass="71402">MTKRSDNQRLDKRGEAHLNLQFEQYVVNAYENDFGIDFEVNLTTEDNVEDEDLQRVTGEHFFIQLKSSEGFDSDDSVFTDLKTTHIQQYLDQPLPVVLAIYDDEHEEIYWRIVQEFVWDQLSQENESWREQKTVRIRIPRSQKLTDYDRLETAIQRTQNRIIRSQSRDLSLGEGLSFSPDDFTELERQRENDRLSYRGLTLLKARQHLKRGDFDQAEQSISEISESDHDDQAKVKALFMEMMRRNPAHADEALEIVEYAQKAEELAQELDLEVDELIATVHKHVAGLFVILEKREEMMFTDAVQSLDGFGVSDYDLLRDMESRDLLIGEMRAVGAINRALATLLENDYYYEYAVSLSPIIDYLSNRVMVNTLSPKEESGGDNELNPLVDQAVQLADYIPEPETEFNLRKSAAIYYYHTNNPDTAKELLKDARDLAEEIDDHVLVEDTKELLQRIEDQPDPYEHSDNGDDRDSVKDREEAAKQILELQGIDVDLDSDSDTGEYDPMETAARLGIEDADPERYYRHCEHLHLAYSPSYFGRLTGVGSIGTKTLWCEHGGGMSSTSLTRMFSAFQEEYCEGCEYHCPRPEDWEFTDEFADQQVNDPEFQEFIEARDGKY</sequence>